<keyword evidence="7" id="KW-1185">Reference proteome</keyword>
<dbReference type="Pfam" id="PF00931">
    <property type="entry name" value="NB-ARC"/>
    <property type="match status" value="1"/>
</dbReference>
<dbReference type="Gene3D" id="1.10.10.10">
    <property type="entry name" value="Winged helix-like DNA-binding domain superfamily/Winged helix DNA-binding domain"/>
    <property type="match status" value="1"/>
</dbReference>
<dbReference type="InterPro" id="IPR032675">
    <property type="entry name" value="LRR_dom_sf"/>
</dbReference>
<dbReference type="InterPro" id="IPR002182">
    <property type="entry name" value="NB-ARC"/>
</dbReference>
<comment type="caution">
    <text evidence="6">The sequence shown here is derived from an EMBL/GenBank/DDBJ whole genome shotgun (WGS) entry which is preliminary data.</text>
</comment>
<keyword evidence="2" id="KW-0611">Plant defense</keyword>
<dbReference type="Gene3D" id="3.80.10.10">
    <property type="entry name" value="Ribonuclease Inhibitor"/>
    <property type="match status" value="1"/>
</dbReference>
<dbReference type="Pfam" id="PF23559">
    <property type="entry name" value="WHD_DRP"/>
    <property type="match status" value="1"/>
</dbReference>
<proteinExistence type="predicted"/>
<dbReference type="InterPro" id="IPR027417">
    <property type="entry name" value="P-loop_NTPase"/>
</dbReference>
<feature type="domain" description="NB-ARC" evidence="3">
    <location>
        <begin position="59"/>
        <end position="230"/>
    </location>
</feature>
<dbReference type="GO" id="GO:0009626">
    <property type="term" value="P:plant-type hypersensitive response"/>
    <property type="evidence" value="ECO:0007669"/>
    <property type="project" value="UniProtKB-ARBA"/>
</dbReference>
<evidence type="ECO:0000259" key="3">
    <source>
        <dbReference type="Pfam" id="PF00931"/>
    </source>
</evidence>
<feature type="domain" description="Disease resistance protein winged helix" evidence="4">
    <location>
        <begin position="321"/>
        <end position="378"/>
    </location>
</feature>
<dbReference type="GO" id="GO:0042742">
    <property type="term" value="P:defense response to bacterium"/>
    <property type="evidence" value="ECO:0007669"/>
    <property type="project" value="UniProtKB-ARBA"/>
</dbReference>
<dbReference type="Gene3D" id="3.40.50.300">
    <property type="entry name" value="P-loop containing nucleotide triphosphate hydrolases"/>
    <property type="match status" value="1"/>
</dbReference>
<feature type="domain" description="Disease resistance R13L4/SHOC-2-like LRR" evidence="5">
    <location>
        <begin position="460"/>
        <end position="763"/>
    </location>
</feature>
<dbReference type="Proteomes" id="UP001140206">
    <property type="component" value="Chromosome 5"/>
</dbReference>
<dbReference type="SUPFAM" id="SSF52540">
    <property type="entry name" value="P-loop containing nucleoside triphosphate hydrolases"/>
    <property type="match status" value="1"/>
</dbReference>
<evidence type="ECO:0000256" key="1">
    <source>
        <dbReference type="ARBA" id="ARBA00022737"/>
    </source>
</evidence>
<sequence length="793" mass="90740">MNRIEQRLIEISKNKDDYSIRSVGEPNSSVRTSSSITNLAAWVYLEEDMIGFSGYERTLKNRLIGPGTDPLAIISILGESGSGKTKLTRKIFNGDEVQTYFKIRTWISLPLKYLVTDILIEIYKKVEIQVPQEKEVRSNVGNDICELVMDELGDGRYLLVLDGLASITDWNSIKMALPDLRNGSRVVLILRSDCNGVDQFVHQSHLTLEVKRLDEEMSKILFLNRVFRTNSNPSWFDENTYGKDVFALTQGLPLAIVILAGLLRSKESQAQWDYEFKQLKDEKIIRALDRILAMSFDDLPHSLKSCFLYLGALAETKLHDGNKLVRLWISEGFIKPMKGKTLEEIGQQHLKEMVSRCLVELVDKDAQGDVQLISVHGPVQAFAQSEAQEANFFTIHHNLDVLAPSTVRRLSVENHTDKYVPLKTSFPKLRSLICNFAEQQGNTKVSAPQTNQQSHTLRFLLASKFLRVVDLQGLRLESLPNEVGSMIHLRYLGVKNCGLKQLPASIGNLMYLQTFDVQNTDASNINEEFWNIPTLRHIFTYKMKPPITLKSKDYLQTLHGIDCSSWNTALLEKAMNLRSLELEGLSNSHMEALLVALRKLQLLVHLRLKCSEVASIPSGIFNISILRQIQSLEIDGKLEKAQGENSMHSYSSTLPNLTKLILRNSYMCQEFISMLAKFPRLSFLSLQYFSYSGKELVFPENGFRGLVELHLYLDKLEDWGIENFVMPKLAKLYFWQCKSMKMVPDGMKDLRNLKELIVYHSHNIAKRIKEGGDDYYKVEHVPIIRVRWKNQRW</sequence>
<dbReference type="FunFam" id="1.10.10.10:FF:000322">
    <property type="entry name" value="Probable disease resistance protein At1g63360"/>
    <property type="match status" value="1"/>
</dbReference>
<accession>A0AAV8C174</accession>
<evidence type="ECO:0000313" key="7">
    <source>
        <dbReference type="Proteomes" id="UP001140206"/>
    </source>
</evidence>
<reference evidence="6" key="1">
    <citation type="submission" date="2022-08" db="EMBL/GenBank/DDBJ databases">
        <authorList>
            <person name="Marques A."/>
        </authorList>
    </citation>
    <scope>NUCLEOTIDE SEQUENCE</scope>
    <source>
        <strain evidence="6">RhyPub2mFocal</strain>
        <tissue evidence="6">Leaves</tissue>
    </source>
</reference>
<evidence type="ECO:0000256" key="2">
    <source>
        <dbReference type="ARBA" id="ARBA00022821"/>
    </source>
</evidence>
<name>A0AAV8C174_9POAL</name>
<dbReference type="Gene3D" id="1.10.8.430">
    <property type="entry name" value="Helical domain of apoptotic protease-activating factors"/>
    <property type="match status" value="1"/>
</dbReference>
<dbReference type="EMBL" id="JAMFTS010000005">
    <property type="protein sequence ID" value="KAJ4748332.1"/>
    <property type="molecule type" value="Genomic_DNA"/>
</dbReference>
<evidence type="ECO:0000259" key="4">
    <source>
        <dbReference type="Pfam" id="PF23559"/>
    </source>
</evidence>
<evidence type="ECO:0000259" key="5">
    <source>
        <dbReference type="Pfam" id="PF23598"/>
    </source>
</evidence>
<keyword evidence="1" id="KW-0677">Repeat</keyword>
<dbReference type="PANTHER" id="PTHR23155">
    <property type="entry name" value="DISEASE RESISTANCE PROTEIN RP"/>
    <property type="match status" value="1"/>
</dbReference>
<dbReference type="InterPro" id="IPR036388">
    <property type="entry name" value="WH-like_DNA-bd_sf"/>
</dbReference>
<dbReference type="InterPro" id="IPR042197">
    <property type="entry name" value="Apaf_helical"/>
</dbReference>
<dbReference type="InterPro" id="IPR058922">
    <property type="entry name" value="WHD_DRP"/>
</dbReference>
<dbReference type="GO" id="GO:0002758">
    <property type="term" value="P:innate immune response-activating signaling pathway"/>
    <property type="evidence" value="ECO:0007669"/>
    <property type="project" value="UniProtKB-ARBA"/>
</dbReference>
<dbReference type="AlphaFoldDB" id="A0AAV8C174"/>
<dbReference type="PRINTS" id="PR00364">
    <property type="entry name" value="DISEASERSIST"/>
</dbReference>
<protein>
    <submittedName>
        <fullName evidence="6">Disease resistance protein (CC-NBS-LRR class) family</fullName>
    </submittedName>
</protein>
<dbReference type="GO" id="GO:0043531">
    <property type="term" value="F:ADP binding"/>
    <property type="evidence" value="ECO:0007669"/>
    <property type="project" value="InterPro"/>
</dbReference>
<dbReference type="SUPFAM" id="SSF52058">
    <property type="entry name" value="L domain-like"/>
    <property type="match status" value="1"/>
</dbReference>
<dbReference type="InterPro" id="IPR055414">
    <property type="entry name" value="LRR_R13L4/SHOC2-like"/>
</dbReference>
<dbReference type="Pfam" id="PF23598">
    <property type="entry name" value="LRR_14"/>
    <property type="match status" value="1"/>
</dbReference>
<evidence type="ECO:0000313" key="6">
    <source>
        <dbReference type="EMBL" id="KAJ4748332.1"/>
    </source>
</evidence>
<gene>
    <name evidence="6" type="ORF">LUZ62_082737</name>
</gene>
<dbReference type="InterPro" id="IPR044974">
    <property type="entry name" value="Disease_R_plants"/>
</dbReference>
<organism evidence="6 7">
    <name type="scientific">Rhynchospora pubera</name>
    <dbReference type="NCBI Taxonomy" id="906938"/>
    <lineage>
        <taxon>Eukaryota</taxon>
        <taxon>Viridiplantae</taxon>
        <taxon>Streptophyta</taxon>
        <taxon>Embryophyta</taxon>
        <taxon>Tracheophyta</taxon>
        <taxon>Spermatophyta</taxon>
        <taxon>Magnoliopsida</taxon>
        <taxon>Liliopsida</taxon>
        <taxon>Poales</taxon>
        <taxon>Cyperaceae</taxon>
        <taxon>Cyperoideae</taxon>
        <taxon>Rhynchosporeae</taxon>
        <taxon>Rhynchospora</taxon>
    </lineage>
</organism>
<dbReference type="PANTHER" id="PTHR23155:SF1052">
    <property type="entry name" value="DISEASE RESISTANCE PROTEIN RPM1"/>
    <property type="match status" value="1"/>
</dbReference>